<gene>
    <name evidence="4" type="ORF">g.93339</name>
</gene>
<reference evidence="4" key="1">
    <citation type="submission" date="2015-08" db="EMBL/GenBank/DDBJ databases">
        <authorList>
            <person name="Babu N.S."/>
            <person name="Beckwith C.J."/>
            <person name="Beseler K.G."/>
            <person name="Brison A."/>
            <person name="Carone J.V."/>
            <person name="Caskin T.P."/>
            <person name="Diamond M."/>
            <person name="Durham M.E."/>
            <person name="Foxe J.M."/>
            <person name="Go M."/>
            <person name="Henderson B.A."/>
            <person name="Jones I.B."/>
            <person name="McGettigan J.A."/>
            <person name="Micheletti S.J."/>
            <person name="Nasrallah M.E."/>
            <person name="Ortiz D."/>
            <person name="Piller C.R."/>
            <person name="Privatt S.R."/>
            <person name="Schneider S.L."/>
            <person name="Sharp S."/>
            <person name="Smith T.C."/>
            <person name="Stanton J.D."/>
            <person name="Ullery H.E."/>
            <person name="Wilson R.J."/>
            <person name="Serrano M.G."/>
            <person name="Buck G."/>
            <person name="Lee V."/>
            <person name="Wang Y."/>
            <person name="Carvalho R."/>
            <person name="Voegtly L."/>
            <person name="Shi R."/>
            <person name="Duckworth R."/>
            <person name="Johnson A."/>
            <person name="Loviza R."/>
            <person name="Walstead R."/>
            <person name="Shah Z."/>
            <person name="Kiflezghi M."/>
            <person name="Wade K."/>
            <person name="Ball S.L."/>
            <person name="Bradley K.W."/>
            <person name="Asai D.J."/>
            <person name="Bowman C.A."/>
            <person name="Russell D.A."/>
            <person name="Pope W.H."/>
            <person name="Jacobs-Sera D."/>
            <person name="Hendrix R.W."/>
            <person name="Hatfull G.F."/>
        </authorList>
    </citation>
    <scope>NUCLEOTIDE SEQUENCE</scope>
</reference>
<dbReference type="SUPFAM" id="SSF55120">
    <property type="entry name" value="Pseudouridine synthase"/>
    <property type="match status" value="1"/>
</dbReference>
<feature type="domain" description="TRUD" evidence="3">
    <location>
        <begin position="331"/>
        <end position="582"/>
    </location>
</feature>
<name>A0A1D1ZTW9_AUXPR</name>
<dbReference type="GO" id="GO:0009982">
    <property type="term" value="F:pseudouridine synthase activity"/>
    <property type="evidence" value="ECO:0007669"/>
    <property type="project" value="InterPro"/>
</dbReference>
<evidence type="ECO:0000259" key="3">
    <source>
        <dbReference type="PROSITE" id="PS50984"/>
    </source>
</evidence>
<dbReference type="GO" id="GO:0003723">
    <property type="term" value="F:RNA binding"/>
    <property type="evidence" value="ECO:0007669"/>
    <property type="project" value="InterPro"/>
</dbReference>
<protein>
    <recommendedName>
        <fullName evidence="3">TRUD domain-containing protein</fullName>
    </recommendedName>
</protein>
<dbReference type="InterPro" id="IPR001656">
    <property type="entry name" value="PsdUridine_synth_TruD"/>
</dbReference>
<accession>A0A1D1ZTW9</accession>
<dbReference type="InterPro" id="IPR011760">
    <property type="entry name" value="PsdUridine_synth_TruD_insert"/>
</dbReference>
<proteinExistence type="inferred from homology"/>
<evidence type="ECO:0000313" key="4">
    <source>
        <dbReference type="EMBL" id="JAT70428.1"/>
    </source>
</evidence>
<dbReference type="GO" id="GO:0005634">
    <property type="term" value="C:nucleus"/>
    <property type="evidence" value="ECO:0007669"/>
    <property type="project" value="TreeGrafter"/>
</dbReference>
<dbReference type="Pfam" id="PF01142">
    <property type="entry name" value="TruD"/>
    <property type="match status" value="1"/>
</dbReference>
<dbReference type="CDD" id="cd02576">
    <property type="entry name" value="PseudoU_synth_ScPUS7"/>
    <property type="match status" value="1"/>
</dbReference>
<dbReference type="Gene3D" id="3.30.2350.20">
    <property type="entry name" value="TruD, catalytic domain"/>
    <property type="match status" value="2"/>
</dbReference>
<dbReference type="NCBIfam" id="TIGR00094">
    <property type="entry name" value="tRNA_TruD_broad"/>
    <property type="match status" value="1"/>
</dbReference>
<comment type="similarity">
    <text evidence="1">Belongs to the pseudouridine synthase TruD family.</text>
</comment>
<dbReference type="GO" id="GO:0001522">
    <property type="term" value="P:pseudouridine synthesis"/>
    <property type="evidence" value="ECO:0007669"/>
    <property type="project" value="InterPro"/>
</dbReference>
<dbReference type="EMBL" id="GDKF01008194">
    <property type="protein sequence ID" value="JAT70428.1"/>
    <property type="molecule type" value="Transcribed_RNA"/>
</dbReference>
<dbReference type="InterPro" id="IPR020103">
    <property type="entry name" value="PsdUridine_synth_cat_dom_sf"/>
</dbReference>
<keyword evidence="2" id="KW-0413">Isomerase</keyword>
<dbReference type="PIRSF" id="PIRSF037016">
    <property type="entry name" value="Pseudouridin_synth_euk_prd"/>
    <property type="match status" value="1"/>
</dbReference>
<dbReference type="PROSITE" id="PS50984">
    <property type="entry name" value="TRUD"/>
    <property type="match status" value="1"/>
</dbReference>
<dbReference type="InterPro" id="IPR042214">
    <property type="entry name" value="TruD_catalytic"/>
</dbReference>
<dbReference type="PANTHER" id="PTHR13326:SF21">
    <property type="entry name" value="PSEUDOURIDYLATE SYNTHASE PUS7L"/>
    <property type="match status" value="1"/>
</dbReference>
<dbReference type="PANTHER" id="PTHR13326">
    <property type="entry name" value="TRNA PSEUDOURIDINE SYNTHASE D"/>
    <property type="match status" value="1"/>
</dbReference>
<organism evidence="4">
    <name type="scientific">Auxenochlorella protothecoides</name>
    <name type="common">Green microalga</name>
    <name type="synonym">Chlorella protothecoides</name>
    <dbReference type="NCBI Taxonomy" id="3075"/>
    <lineage>
        <taxon>Eukaryota</taxon>
        <taxon>Viridiplantae</taxon>
        <taxon>Chlorophyta</taxon>
        <taxon>core chlorophytes</taxon>
        <taxon>Trebouxiophyceae</taxon>
        <taxon>Chlorellales</taxon>
        <taxon>Chlorellaceae</taxon>
        <taxon>Auxenochlorella</taxon>
    </lineage>
</organism>
<dbReference type="AlphaFoldDB" id="A0A1D1ZTW9"/>
<sequence length="653" mass="69371">MRLAVFHQSSSTVCCIPHSPLVGAKPRIHAGNPFEPAIAGCRLTRLRCNEESWTASPTLMVLEADVGIVAYANDAQGFAATLKHRYSDFRVNEIRQEGGVVRLVNTTVPKAAEAREVPLCSAQELIQKLESATGNPASPDILDFLERVKNGSVPPSERIHLGPFQDKAQRTAVHGIFKAWPTLATETGAEGSIELGLGGGKGIKRRRSEWAGGDARYVKFTMYKENMESQAALSLLGSKLHVSAKVFGIAGTKDKRGCTCQEVTAFRVDPGRLATAAKQLRGISVGDFSFTDEELHLGQLGGNRFELILRGLPPDAEEDVKAACTALAASGFINYFGLQRFGSGPIPTHAIGRALLAGQWDRAVASILGRAGPDVLPTSLQEVKSALRGTPGFAVAETAVLQALLKHGATNYLTAVQAIPRNLRTMYIHAYQSYLWNSVASFRLRQSRSALLVGDLVAQSKTGAGGPDGSQEFVGSTDQVPLHSENEVEFTEPGANAKEAAAPANMAVHIISAEDLDTRSYSMSDLLLPLPGSSVRLPENATGEEYARLLAEDGLSLETSAHGTAGFTLAGQTGAYRLVLGSPGDVEWELLRHSAQDTDLAEGQGVEPGGALLALRLAFSLAPSSYATMVVRELTKQSGAALHAALPRAGPPV</sequence>
<evidence type="ECO:0000256" key="1">
    <source>
        <dbReference type="ARBA" id="ARBA00007953"/>
    </source>
</evidence>
<evidence type="ECO:0000256" key="2">
    <source>
        <dbReference type="ARBA" id="ARBA00023235"/>
    </source>
</evidence>